<reference evidence="2" key="1">
    <citation type="submission" date="2023-03" db="EMBL/GenBank/DDBJ databases">
        <title>Massive genome expansion in bonnet fungi (Mycena s.s.) driven by repeated elements and novel gene families across ecological guilds.</title>
        <authorList>
            <consortium name="Lawrence Berkeley National Laboratory"/>
            <person name="Harder C.B."/>
            <person name="Miyauchi S."/>
            <person name="Viragh M."/>
            <person name="Kuo A."/>
            <person name="Thoen E."/>
            <person name="Andreopoulos B."/>
            <person name="Lu D."/>
            <person name="Skrede I."/>
            <person name="Drula E."/>
            <person name="Henrissat B."/>
            <person name="Morin E."/>
            <person name="Kohler A."/>
            <person name="Barry K."/>
            <person name="LaButti K."/>
            <person name="Morin E."/>
            <person name="Salamov A."/>
            <person name="Lipzen A."/>
            <person name="Mereny Z."/>
            <person name="Hegedus B."/>
            <person name="Baldrian P."/>
            <person name="Stursova M."/>
            <person name="Weitz H."/>
            <person name="Taylor A."/>
            <person name="Grigoriev I.V."/>
            <person name="Nagy L.G."/>
            <person name="Martin F."/>
            <person name="Kauserud H."/>
        </authorList>
    </citation>
    <scope>NUCLEOTIDE SEQUENCE</scope>
    <source>
        <strain evidence="2">CBHHK173m</strain>
    </source>
</reference>
<feature type="region of interest" description="Disordered" evidence="1">
    <location>
        <begin position="830"/>
        <end position="854"/>
    </location>
</feature>
<keyword evidence="3" id="KW-1185">Reference proteome</keyword>
<proteinExistence type="predicted"/>
<feature type="compositionally biased region" description="Polar residues" evidence="1">
    <location>
        <begin position="1011"/>
        <end position="1020"/>
    </location>
</feature>
<feature type="region of interest" description="Disordered" evidence="1">
    <location>
        <begin position="976"/>
        <end position="1020"/>
    </location>
</feature>
<evidence type="ECO:0000313" key="2">
    <source>
        <dbReference type="EMBL" id="KAJ7079823.1"/>
    </source>
</evidence>
<comment type="caution">
    <text evidence="2">The sequence shown here is derived from an EMBL/GenBank/DDBJ whole genome shotgun (WGS) entry which is preliminary data.</text>
</comment>
<dbReference type="AlphaFoldDB" id="A0AAD6XQ34"/>
<accession>A0AAD6XQ34</accession>
<name>A0AAD6XQ34_9AGAR</name>
<organism evidence="2 3">
    <name type="scientific">Mycena belliarum</name>
    <dbReference type="NCBI Taxonomy" id="1033014"/>
    <lineage>
        <taxon>Eukaryota</taxon>
        <taxon>Fungi</taxon>
        <taxon>Dikarya</taxon>
        <taxon>Basidiomycota</taxon>
        <taxon>Agaricomycotina</taxon>
        <taxon>Agaricomycetes</taxon>
        <taxon>Agaricomycetidae</taxon>
        <taxon>Agaricales</taxon>
        <taxon>Marasmiineae</taxon>
        <taxon>Mycenaceae</taxon>
        <taxon>Mycena</taxon>
    </lineage>
</organism>
<dbReference type="Proteomes" id="UP001222325">
    <property type="component" value="Unassembled WGS sequence"/>
</dbReference>
<sequence>MADDQSKEFILDVTPAAVTIALEVLPDTHTRTRDAAISAVLESHVMPANWKDPDHTPTSLQVSVVLGGMDACAKVELDGTRKLQHPSTYDSQAFWSLLVDCHAGRNYQRIFDRYWGERVIGRQELQKIVDQYLAELDPLLRTYIKGQAQLESWSPDSETEHHEFLSSLNIPLLDGGPDMLLQGLGNIRSTPTYAARMRKLFPGYKHIIVMNTPGSGKTRLSVEGLCDVWGLYLTCQVDVQEHGSTDLQTALSDIENDPKFTQHLPSTAFEKAHSTNCRIASNRLTELLYARLVIMQRFCLLAKELNSGVLLDKHKKYWALLQLKPSSLSDHTTDLFTDLYQRIKGAERNHLDSLNTDLASNIRGIIPTDAIRRDKSIFCVIDEAHSAAGRCTRAFKPRNVWEQDEWRPVLREIISVLLRNRQFWTILLGTGFNGSAVSEFDDFFRASSVMKPKTHETLYDVGGFSDVKQQLDYMKSLMPRTTASTAEMQRVFDLATYWLRGRFRITAAFMRELMLKGFKNPEQIFQGFVSAYTAPPVGPDGSLREPGFVPTGGLLDESATEDVEYVARGSRDFNFERLRNDPILLEQIKAVVSKCYMRNDIPHVLELNNKEYDAAEYGFARLVPAQGRCYTGASVVVDEPLVLLALQQWLREKDVAIHEGLTLRARLGVEEATGANGLREYFAFYLSTVFDDSTPLSQIFKFHTVPEWATKPAKLVSLYRQRGSRENSGGEIESGRVLRGSRPSIALGTGGERDNVTTWLKHEIETPFLFPDTQLGPDILFVLELGDEAKSRIWVAVQSKYSSHNLLNKSTLEGALRSITPSRFCLGKNKPAVEEAKPKTTRNDEDSETTKEASEQILQLFKDLPRRLEDVPGHPDEGAGVYSVLRVVAGWKSGINLHERGNKVKAEATPRKRPNRRRKEKPLKYYTDPERHPVVELDIEYMARRVKMLHPAEDEVDLDASEWLDLPYVKQAKRRMTVREDYDPGSSKRPRTYNPSEADEVESVGGPTGPRLTSTRSKMR</sequence>
<evidence type="ECO:0000313" key="3">
    <source>
        <dbReference type="Proteomes" id="UP001222325"/>
    </source>
</evidence>
<evidence type="ECO:0000256" key="1">
    <source>
        <dbReference type="SAM" id="MobiDB-lite"/>
    </source>
</evidence>
<protein>
    <submittedName>
        <fullName evidence="2">Uncharacterized protein</fullName>
    </submittedName>
</protein>
<dbReference type="EMBL" id="JARJCN010000058">
    <property type="protein sequence ID" value="KAJ7079823.1"/>
    <property type="molecule type" value="Genomic_DNA"/>
</dbReference>
<feature type="compositionally biased region" description="Basic and acidic residues" evidence="1">
    <location>
        <begin position="831"/>
        <end position="854"/>
    </location>
</feature>
<gene>
    <name evidence="2" type="ORF">B0H15DRAFT_891291</name>
</gene>